<dbReference type="Gene3D" id="3.30.300.30">
    <property type="match status" value="1"/>
</dbReference>
<dbReference type="InterPro" id="IPR045851">
    <property type="entry name" value="AMP-bd_C_sf"/>
</dbReference>
<dbReference type="Pfam" id="PF13193">
    <property type="entry name" value="AMP-binding_C"/>
    <property type="match status" value="1"/>
</dbReference>
<dbReference type="Gene3D" id="3.40.50.12780">
    <property type="entry name" value="N-terminal domain of ligase-like"/>
    <property type="match status" value="1"/>
</dbReference>
<protein>
    <recommendedName>
        <fullName evidence="5">2-succinylbenzoate--CoA ligase</fullName>
        <ecNumber evidence="5">6.2.1.26</ecNumber>
    </recommendedName>
    <alternativeName>
        <fullName evidence="5">o-succinylbenzoyl-CoA synthetase</fullName>
        <shortName evidence="5">OSB-CoA synthetase</shortName>
    </alternativeName>
</protein>
<dbReference type="InterPro" id="IPR010192">
    <property type="entry name" value="MenE"/>
</dbReference>
<dbReference type="UniPathway" id="UPA01057">
    <property type="reaction ID" value="UER00166"/>
</dbReference>
<comment type="function">
    <text evidence="5">Converts 2-succinylbenzoate (OSB) to 2-succinylbenzoyl-CoA (OSB-CoA).</text>
</comment>
<keyword evidence="1 5" id="KW-0474">Menaquinone biosynthesis</keyword>
<dbReference type="CDD" id="cd05912">
    <property type="entry name" value="OSB_CoA_lg"/>
    <property type="match status" value="1"/>
</dbReference>
<dbReference type="InterPro" id="IPR050237">
    <property type="entry name" value="ATP-dep_AMP-bd_enzyme"/>
</dbReference>
<dbReference type="Proteomes" id="UP000030403">
    <property type="component" value="Unassembled WGS sequence"/>
</dbReference>
<dbReference type="eggNOG" id="COG0318">
    <property type="taxonomic scope" value="Bacteria"/>
</dbReference>
<keyword evidence="9" id="KW-1185">Reference proteome</keyword>
<dbReference type="NCBIfam" id="TIGR01923">
    <property type="entry name" value="menE"/>
    <property type="match status" value="1"/>
</dbReference>
<dbReference type="InterPro" id="IPR020845">
    <property type="entry name" value="AMP-binding_CS"/>
</dbReference>
<keyword evidence="2 5" id="KW-0436">Ligase</keyword>
<dbReference type="UniPathway" id="UPA00079"/>
<sequence length="494" mass="54975">MSTEMIPHWLDKRAFLSPHETAIVFDGNTYSFQDIQQKARTLSSQLHAFGVQDGDHVAIYFKNSVEMVYLVHALTYLGAVGVLLNTRLTDKEVSFQVSDAECSHVVHDGDIPNIQDIPSTTKLISFNELSKLEPEPCSFYTELPQDKPYTILYTSGTTGSPKGVVLTYGNHWWSAVSSALNLGLTENDKWLAALPLFHVGGLSILMKSVIYGMPVYLLSSFDKERVHNAIMNEGVTMVSVVSVILNRLLDRLGEERYPEAFRCMLLGGGPAPKPLLEKAKAKEIPVFQTYGMTETSSQIVTLSPGDALKKLGSAGKALFPAQLSIQHEDREAGANEVGEITVKGPMVTEGYFKRPETNEETIKDGWLATGDLGYVDEEGFLYVVDRRKDLIISGGENIYPAEIESMLSGIDGVIEAGVIGKESSEWGEVPVAFIVGDRKADLNQDLVVKYCREKLAKYKVPKEIHFVDHLPRNASNKILRRELVHWLKQRRHME</sequence>
<dbReference type="GO" id="GO:0009234">
    <property type="term" value="P:menaquinone biosynthetic process"/>
    <property type="evidence" value="ECO:0007669"/>
    <property type="project" value="UniProtKB-UniRule"/>
</dbReference>
<keyword evidence="3 5" id="KW-0547">Nucleotide-binding</keyword>
<reference evidence="8 9" key="1">
    <citation type="submission" date="2013-08" db="EMBL/GenBank/DDBJ databases">
        <authorList>
            <person name="Huang J."/>
            <person name="Wang G."/>
        </authorList>
    </citation>
    <scope>NUCLEOTIDE SEQUENCE [LARGE SCALE GENOMIC DNA]</scope>
    <source>
        <strain evidence="8 9">BH030004</strain>
    </source>
</reference>
<evidence type="ECO:0000313" key="9">
    <source>
        <dbReference type="Proteomes" id="UP000030403"/>
    </source>
</evidence>
<dbReference type="OrthoDB" id="9762242at2"/>
<dbReference type="GO" id="GO:0005524">
    <property type="term" value="F:ATP binding"/>
    <property type="evidence" value="ECO:0007669"/>
    <property type="project" value="UniProtKB-KW"/>
</dbReference>
<dbReference type="InterPro" id="IPR000873">
    <property type="entry name" value="AMP-dep_synth/lig_dom"/>
</dbReference>
<evidence type="ECO:0000256" key="5">
    <source>
        <dbReference type="HAMAP-Rule" id="MF_00731"/>
    </source>
</evidence>
<dbReference type="InterPro" id="IPR025110">
    <property type="entry name" value="AMP-bd_C"/>
</dbReference>
<comment type="pathway">
    <text evidence="5">Quinol/quinone metabolism; 1,4-dihydroxy-2-naphthoate biosynthesis; 1,4-dihydroxy-2-naphthoate from chorismate: step 5/7.</text>
</comment>
<gene>
    <name evidence="5" type="primary">menE</name>
    <name evidence="8" type="ORF">N783_12495</name>
</gene>
<dbReference type="InterPro" id="IPR042099">
    <property type="entry name" value="ANL_N_sf"/>
</dbReference>
<dbReference type="STRING" id="1385511.GCA_000425225_03437"/>
<dbReference type="SUPFAM" id="SSF56801">
    <property type="entry name" value="Acetyl-CoA synthetase-like"/>
    <property type="match status" value="1"/>
</dbReference>
<proteinExistence type="inferred from homology"/>
<dbReference type="NCBIfam" id="NF002966">
    <property type="entry name" value="PRK03640.1"/>
    <property type="match status" value="1"/>
</dbReference>
<evidence type="ECO:0000256" key="1">
    <source>
        <dbReference type="ARBA" id="ARBA00022428"/>
    </source>
</evidence>
<dbReference type="AlphaFoldDB" id="A0A0A5G5C0"/>
<evidence type="ECO:0000256" key="3">
    <source>
        <dbReference type="ARBA" id="ARBA00022741"/>
    </source>
</evidence>
<comment type="pathway">
    <text evidence="5">Quinol/quinone metabolism; menaquinone biosynthesis.</text>
</comment>
<evidence type="ECO:0000259" key="7">
    <source>
        <dbReference type="Pfam" id="PF13193"/>
    </source>
</evidence>
<dbReference type="GO" id="GO:0008756">
    <property type="term" value="F:o-succinylbenzoate-CoA ligase activity"/>
    <property type="evidence" value="ECO:0007669"/>
    <property type="project" value="UniProtKB-UniRule"/>
</dbReference>
<dbReference type="FunFam" id="3.30.300.30:FF:000008">
    <property type="entry name" value="2,3-dihydroxybenzoate-AMP ligase"/>
    <property type="match status" value="1"/>
</dbReference>
<comment type="caution">
    <text evidence="8">The sequence shown here is derived from an EMBL/GenBank/DDBJ whole genome shotgun (WGS) entry which is preliminary data.</text>
</comment>
<feature type="domain" description="AMP-binding enzyme C-terminal" evidence="7">
    <location>
        <begin position="402"/>
        <end position="477"/>
    </location>
</feature>
<organism evidence="8 9">
    <name type="scientific">Pontibacillus marinus BH030004 = DSM 16465</name>
    <dbReference type="NCBI Taxonomy" id="1385511"/>
    <lineage>
        <taxon>Bacteria</taxon>
        <taxon>Bacillati</taxon>
        <taxon>Bacillota</taxon>
        <taxon>Bacilli</taxon>
        <taxon>Bacillales</taxon>
        <taxon>Bacillaceae</taxon>
        <taxon>Pontibacillus</taxon>
    </lineage>
</organism>
<feature type="domain" description="AMP-dependent synthetase/ligase" evidence="6">
    <location>
        <begin position="12"/>
        <end position="352"/>
    </location>
</feature>
<dbReference type="PANTHER" id="PTHR43767">
    <property type="entry name" value="LONG-CHAIN-FATTY-ACID--COA LIGASE"/>
    <property type="match status" value="1"/>
</dbReference>
<comment type="similarity">
    <text evidence="5">Belongs to the ATP-dependent AMP-binding enzyme family. MenE subfamily.</text>
</comment>
<name>A0A0A5G5C0_9BACI</name>
<dbReference type="EMBL" id="AVPF01000032">
    <property type="protein sequence ID" value="KGX86290.1"/>
    <property type="molecule type" value="Genomic_DNA"/>
</dbReference>
<evidence type="ECO:0000259" key="6">
    <source>
        <dbReference type="Pfam" id="PF00501"/>
    </source>
</evidence>
<dbReference type="EC" id="6.2.1.26" evidence="5"/>
<keyword evidence="4 5" id="KW-0067">ATP-binding</keyword>
<accession>A0A0A5G5C0</accession>
<dbReference type="PANTHER" id="PTHR43767:SF1">
    <property type="entry name" value="NONRIBOSOMAL PEPTIDE SYNTHASE PES1 (EUROFUNG)-RELATED"/>
    <property type="match status" value="1"/>
</dbReference>
<dbReference type="HAMAP" id="MF_00731">
    <property type="entry name" value="MenE"/>
    <property type="match status" value="1"/>
</dbReference>
<evidence type="ECO:0000313" key="8">
    <source>
        <dbReference type="EMBL" id="KGX86290.1"/>
    </source>
</evidence>
<dbReference type="PROSITE" id="PS00455">
    <property type="entry name" value="AMP_BINDING"/>
    <property type="match status" value="1"/>
</dbReference>
<evidence type="ECO:0000256" key="2">
    <source>
        <dbReference type="ARBA" id="ARBA00022598"/>
    </source>
</evidence>
<dbReference type="Pfam" id="PF00501">
    <property type="entry name" value="AMP-binding"/>
    <property type="match status" value="1"/>
</dbReference>
<comment type="catalytic activity">
    <reaction evidence="5">
        <text>2-succinylbenzoate + ATP + CoA = 2-succinylbenzoyl-CoA + AMP + diphosphate</text>
        <dbReference type="Rhea" id="RHEA:17009"/>
        <dbReference type="ChEBI" id="CHEBI:18325"/>
        <dbReference type="ChEBI" id="CHEBI:30616"/>
        <dbReference type="ChEBI" id="CHEBI:33019"/>
        <dbReference type="ChEBI" id="CHEBI:57287"/>
        <dbReference type="ChEBI" id="CHEBI:57364"/>
        <dbReference type="ChEBI" id="CHEBI:456215"/>
        <dbReference type="EC" id="6.2.1.26"/>
    </reaction>
</comment>
<evidence type="ECO:0000256" key="4">
    <source>
        <dbReference type="ARBA" id="ARBA00022840"/>
    </source>
</evidence>